<evidence type="ECO:0008006" key="4">
    <source>
        <dbReference type="Google" id="ProtNLM"/>
    </source>
</evidence>
<dbReference type="InterPro" id="IPR055304">
    <property type="entry name" value="CHCHD2/10-like"/>
</dbReference>
<feature type="compositionally biased region" description="Low complexity" evidence="1">
    <location>
        <begin position="94"/>
        <end position="107"/>
    </location>
</feature>
<feature type="region of interest" description="Disordered" evidence="1">
    <location>
        <begin position="1"/>
        <end position="52"/>
    </location>
</feature>
<accession>A0ABP0H1R0</accession>
<gene>
    <name evidence="2" type="ORF">CVLEPA_LOCUS30559</name>
</gene>
<proteinExistence type="predicted"/>
<keyword evidence="3" id="KW-1185">Reference proteome</keyword>
<comment type="caution">
    <text evidence="2">The sequence shown here is derived from an EMBL/GenBank/DDBJ whole genome shotgun (WGS) entry which is preliminary data.</text>
</comment>
<feature type="compositionally biased region" description="Low complexity" evidence="1">
    <location>
        <begin position="7"/>
        <end position="19"/>
    </location>
</feature>
<organism evidence="2 3">
    <name type="scientific">Clavelina lepadiformis</name>
    <name type="common">Light-bulb sea squirt</name>
    <name type="synonym">Ascidia lepadiformis</name>
    <dbReference type="NCBI Taxonomy" id="159417"/>
    <lineage>
        <taxon>Eukaryota</taxon>
        <taxon>Metazoa</taxon>
        <taxon>Chordata</taxon>
        <taxon>Tunicata</taxon>
        <taxon>Ascidiacea</taxon>
        <taxon>Aplousobranchia</taxon>
        <taxon>Clavelinidae</taxon>
        <taxon>Clavelina</taxon>
    </lineage>
</organism>
<evidence type="ECO:0000256" key="1">
    <source>
        <dbReference type="SAM" id="MobiDB-lite"/>
    </source>
</evidence>
<evidence type="ECO:0000313" key="2">
    <source>
        <dbReference type="EMBL" id="CAK8697308.1"/>
    </source>
</evidence>
<feature type="region of interest" description="Disordered" evidence="1">
    <location>
        <begin position="73"/>
        <end position="107"/>
    </location>
</feature>
<dbReference type="PANTHER" id="PTHR13523">
    <property type="entry name" value="COILED-COIL-HELIX-COILED-COIL-HELIX DOMAIN CONTAINING 2/NUR77"/>
    <property type="match status" value="1"/>
</dbReference>
<dbReference type="PANTHER" id="PTHR13523:SF2">
    <property type="entry name" value="COILED-COIL-HELIX-COILED-COIL-HELIX DOMAIN CONTAINING 2, ISOFORM A-RELATED"/>
    <property type="match status" value="1"/>
</dbReference>
<sequence>MPRARRSSAPIRRPAAERSSPPPAPSRHAPAHMPQQHVAAPAAASQGPGLMGQMAATAGGVAIGSVVGHGVSHALFGGGSSSAGESQPDTRYEQPMVQSQPPQQQAQQQPQVCSWELQQFLNCAQTQQDISLCDGFNEALKQCKRNYGVA</sequence>
<name>A0ABP0H1R0_CLALP</name>
<dbReference type="Proteomes" id="UP001642483">
    <property type="component" value="Unassembled WGS sequence"/>
</dbReference>
<dbReference type="EMBL" id="CAWYQH010000163">
    <property type="protein sequence ID" value="CAK8697308.1"/>
    <property type="molecule type" value="Genomic_DNA"/>
</dbReference>
<evidence type="ECO:0000313" key="3">
    <source>
        <dbReference type="Proteomes" id="UP001642483"/>
    </source>
</evidence>
<protein>
    <recommendedName>
        <fullName evidence="4">Coiled-coil-helix-coiled-coil-helix domain-containing protein 2</fullName>
    </recommendedName>
</protein>
<reference evidence="2 3" key="1">
    <citation type="submission" date="2024-02" db="EMBL/GenBank/DDBJ databases">
        <authorList>
            <person name="Daric V."/>
            <person name="Darras S."/>
        </authorList>
    </citation>
    <scope>NUCLEOTIDE SEQUENCE [LARGE SCALE GENOMIC DNA]</scope>
</reference>